<dbReference type="SUPFAM" id="SSF46565">
    <property type="entry name" value="Chaperone J-domain"/>
    <property type="match status" value="1"/>
</dbReference>
<proteinExistence type="predicted"/>
<feature type="repeat" description="TPR" evidence="4">
    <location>
        <begin position="28"/>
        <end position="61"/>
    </location>
</feature>
<dbReference type="GeneID" id="63801789"/>
<evidence type="ECO:0000256" key="2">
    <source>
        <dbReference type="ARBA" id="ARBA00022729"/>
    </source>
</evidence>
<dbReference type="InterPro" id="IPR001623">
    <property type="entry name" value="DnaJ_domain"/>
</dbReference>
<dbReference type="GO" id="GO:0005783">
    <property type="term" value="C:endoplasmic reticulum"/>
    <property type="evidence" value="ECO:0007669"/>
    <property type="project" value="UniProtKB-SubCell"/>
</dbReference>
<dbReference type="AlphaFoldDB" id="A0A1Y1W4F2"/>
<dbReference type="PANTHER" id="PTHR44140:SF2">
    <property type="entry name" value="LD25575P"/>
    <property type="match status" value="1"/>
</dbReference>
<dbReference type="PROSITE" id="PS50005">
    <property type="entry name" value="TPR"/>
    <property type="match status" value="2"/>
</dbReference>
<reference evidence="8 9" key="1">
    <citation type="submission" date="2016-07" db="EMBL/GenBank/DDBJ databases">
        <title>Pervasive Adenine N6-methylation of Active Genes in Fungi.</title>
        <authorList>
            <consortium name="DOE Joint Genome Institute"/>
            <person name="Mondo S.J."/>
            <person name="Dannebaum R.O."/>
            <person name="Kuo R.C."/>
            <person name="Labutti K."/>
            <person name="Haridas S."/>
            <person name="Kuo A."/>
            <person name="Salamov A."/>
            <person name="Ahrendt S.R."/>
            <person name="Lipzen A."/>
            <person name="Sullivan W."/>
            <person name="Andreopoulos W.B."/>
            <person name="Clum A."/>
            <person name="Lindquist E."/>
            <person name="Daum C."/>
            <person name="Ramamoorthy G.K."/>
            <person name="Gryganskyi A."/>
            <person name="Culley D."/>
            <person name="Magnuson J.K."/>
            <person name="James T.Y."/>
            <person name="O'Malley M.A."/>
            <person name="Stajich J.E."/>
            <person name="Spatafora J.W."/>
            <person name="Visel A."/>
            <person name="Grigoriev I.V."/>
        </authorList>
    </citation>
    <scope>NUCLEOTIDE SEQUENCE [LARGE SCALE GENOMIC DNA]</scope>
    <source>
        <strain evidence="8 9">ATCC 12442</strain>
    </source>
</reference>
<feature type="repeat" description="TPR" evidence="4">
    <location>
        <begin position="62"/>
        <end position="95"/>
    </location>
</feature>
<dbReference type="PRINTS" id="PR00625">
    <property type="entry name" value="JDOMAIN"/>
</dbReference>
<dbReference type="PROSITE" id="PS50076">
    <property type="entry name" value="DNAJ_2"/>
    <property type="match status" value="1"/>
</dbReference>
<dbReference type="STRING" id="61395.A0A1Y1W4F2"/>
<feature type="domain" description="J" evidence="7">
    <location>
        <begin position="409"/>
        <end position="477"/>
    </location>
</feature>
<evidence type="ECO:0000256" key="5">
    <source>
        <dbReference type="SAM" id="MobiDB-lite"/>
    </source>
</evidence>
<dbReference type="Gene3D" id="1.25.40.10">
    <property type="entry name" value="Tetratricopeptide repeat domain"/>
    <property type="match status" value="1"/>
</dbReference>
<evidence type="ECO:0000256" key="6">
    <source>
        <dbReference type="SAM" id="SignalP"/>
    </source>
</evidence>
<dbReference type="OrthoDB" id="1726119at2759"/>
<comment type="subcellular location">
    <subcellularLocation>
        <location evidence="1">Endoplasmic reticulum</location>
    </subcellularLocation>
</comment>
<dbReference type="Proteomes" id="UP000193922">
    <property type="component" value="Unassembled WGS sequence"/>
</dbReference>
<keyword evidence="2 6" id="KW-0732">Signal</keyword>
<feature type="chain" id="PRO_5012960089" evidence="6">
    <location>
        <begin position="24"/>
        <end position="535"/>
    </location>
</feature>
<keyword evidence="4" id="KW-0802">TPR repeat</keyword>
<accession>A0A1Y1W4F2</accession>
<keyword evidence="9" id="KW-1185">Reference proteome</keyword>
<dbReference type="InterPro" id="IPR011990">
    <property type="entry name" value="TPR-like_helical_dom_sf"/>
</dbReference>
<dbReference type="GO" id="GO:0051087">
    <property type="term" value="F:protein-folding chaperone binding"/>
    <property type="evidence" value="ECO:0007669"/>
    <property type="project" value="TreeGrafter"/>
</dbReference>
<feature type="region of interest" description="Disordered" evidence="5">
    <location>
        <begin position="465"/>
        <end position="509"/>
    </location>
</feature>
<dbReference type="SUPFAM" id="SSF48452">
    <property type="entry name" value="TPR-like"/>
    <property type="match status" value="1"/>
</dbReference>
<dbReference type="GO" id="GO:0034975">
    <property type="term" value="P:protein folding in endoplasmic reticulum"/>
    <property type="evidence" value="ECO:0007669"/>
    <property type="project" value="TreeGrafter"/>
</dbReference>
<dbReference type="Pfam" id="PF14559">
    <property type="entry name" value="TPR_19"/>
    <property type="match status" value="1"/>
</dbReference>
<keyword evidence="3" id="KW-0256">Endoplasmic reticulum</keyword>
<evidence type="ECO:0000259" key="7">
    <source>
        <dbReference type="PROSITE" id="PS50076"/>
    </source>
</evidence>
<dbReference type="InterPro" id="IPR019734">
    <property type="entry name" value="TPR_rpt"/>
</dbReference>
<feature type="compositionally biased region" description="Gly residues" evidence="5">
    <location>
        <begin position="484"/>
        <end position="494"/>
    </location>
</feature>
<evidence type="ECO:0000313" key="9">
    <source>
        <dbReference type="Proteomes" id="UP000193922"/>
    </source>
</evidence>
<name>A0A1Y1W4F2_9FUNG</name>
<comment type="caution">
    <text evidence="8">The sequence shown here is derived from an EMBL/GenBank/DDBJ whole genome shotgun (WGS) entry which is preliminary data.</text>
</comment>
<dbReference type="CDD" id="cd06257">
    <property type="entry name" value="DnaJ"/>
    <property type="match status" value="1"/>
</dbReference>
<dbReference type="GO" id="GO:0051787">
    <property type="term" value="F:misfolded protein binding"/>
    <property type="evidence" value="ECO:0007669"/>
    <property type="project" value="TreeGrafter"/>
</dbReference>
<gene>
    <name evidence="8" type="ORF">DL89DRAFT_248098</name>
</gene>
<dbReference type="SMART" id="SM00028">
    <property type="entry name" value="TPR"/>
    <property type="match status" value="5"/>
</dbReference>
<feature type="signal peptide" evidence="6">
    <location>
        <begin position="1"/>
        <end position="23"/>
    </location>
</feature>
<evidence type="ECO:0000313" key="8">
    <source>
        <dbReference type="EMBL" id="ORX68401.1"/>
    </source>
</evidence>
<dbReference type="InterPro" id="IPR051727">
    <property type="entry name" value="DnaJ_C3_Co-chaperones"/>
</dbReference>
<dbReference type="EMBL" id="MCFD01000010">
    <property type="protein sequence ID" value="ORX68401.1"/>
    <property type="molecule type" value="Genomic_DNA"/>
</dbReference>
<evidence type="ECO:0000256" key="3">
    <source>
        <dbReference type="ARBA" id="ARBA00022824"/>
    </source>
</evidence>
<dbReference type="PANTHER" id="PTHR44140">
    <property type="entry name" value="LD25575P"/>
    <property type="match status" value="1"/>
</dbReference>
<dbReference type="Pfam" id="PF13432">
    <property type="entry name" value="TPR_16"/>
    <property type="match status" value="1"/>
</dbReference>
<protein>
    <submittedName>
        <fullName evidence="8">TPR-like protein</fullName>
    </submittedName>
</protein>
<dbReference type="InterPro" id="IPR036869">
    <property type="entry name" value="J_dom_sf"/>
</dbReference>
<evidence type="ECO:0000256" key="4">
    <source>
        <dbReference type="PROSITE-ProRule" id="PRU00339"/>
    </source>
</evidence>
<dbReference type="Gene3D" id="1.10.287.110">
    <property type="entry name" value="DnaJ domain"/>
    <property type="match status" value="1"/>
</dbReference>
<dbReference type="Pfam" id="PF00226">
    <property type="entry name" value="DnaJ"/>
    <property type="match status" value="1"/>
</dbReference>
<dbReference type="SMART" id="SM00271">
    <property type="entry name" value="DnaJ"/>
    <property type="match status" value="1"/>
</dbReference>
<organism evidence="8 9">
    <name type="scientific">Linderina pennispora</name>
    <dbReference type="NCBI Taxonomy" id="61395"/>
    <lineage>
        <taxon>Eukaryota</taxon>
        <taxon>Fungi</taxon>
        <taxon>Fungi incertae sedis</taxon>
        <taxon>Zoopagomycota</taxon>
        <taxon>Kickxellomycotina</taxon>
        <taxon>Kickxellomycetes</taxon>
        <taxon>Kickxellales</taxon>
        <taxon>Kickxellaceae</taxon>
        <taxon>Linderina</taxon>
    </lineage>
</organism>
<evidence type="ECO:0000256" key="1">
    <source>
        <dbReference type="ARBA" id="ARBA00004240"/>
    </source>
</evidence>
<dbReference type="RefSeq" id="XP_040742215.1">
    <property type="nucleotide sequence ID" value="XM_040885141.1"/>
</dbReference>
<sequence length="535" mass="59115">MKCGLLAGTATLLLLTLTGSASGELTTTQEYLEEANNLLLHGKYREAISHYDAAIAKDPQNYLTYFKRATTYLTINKHSSALKDFSRAIEIKPDFDQAYLQRAKVYLREGDLDGADSDIAKVTTGNAKIFEKSKELKDKIALARDMANVSSKALAEKKYSECIDSASKVIRVSPLHTSILKTRAACRMASGDLEGASADLGRLVRIHPGDLKTQAKLADLHYLALNESERGMEHVRGCLKSDPDNKMCQTVFKRLRALGRKVEKLESDKAKGKWNACNRGVAPANGKPGLLDDVDQMYAQFVIDAEIPATVPAKLATYLAGIACEGYTHTKKWDHAMKHCDRVLEAEPGNADALGNKFEALLETDEVDQAQVVFASLEQANGGGPDHQRRMHERRMRLEQKKRMAARKDYYKILDVPRDASQRDIKKAFRKLAHQWHPDRYRGDLPKDKVEEKMAEINMAYEVLSDEETRTRYDQGEDPNDPTGGHGGPGGFGGANPFMFQHGGPGGGKPMFFQQGGSGQHFAFNFGGPGGGFPF</sequence>